<dbReference type="GeneID" id="5412140"/>
<evidence type="ECO:0000313" key="1">
    <source>
        <dbReference type="EMBL" id="ABS55481.1"/>
    </source>
</evidence>
<dbReference type="KEGG" id="mbn:Mboo_0963"/>
<dbReference type="Proteomes" id="UP000002408">
    <property type="component" value="Chromosome"/>
</dbReference>
<dbReference type="AlphaFoldDB" id="A7I6X0"/>
<dbReference type="HOGENOM" id="CLU_1458185_0_0_2"/>
<reference evidence="2" key="1">
    <citation type="journal article" date="2015" name="Microbiology">
        <title>Genome of Methanoregula boonei 6A8 reveals adaptations to oligotrophic peatland environments.</title>
        <authorList>
            <person name="Braeuer S."/>
            <person name="Cadillo-Quiroz H."/>
            <person name="Kyrpides N."/>
            <person name="Woyke T."/>
            <person name="Goodwin L."/>
            <person name="Detter C."/>
            <person name="Podell S."/>
            <person name="Yavitt J.B."/>
            <person name="Zinder S.H."/>
        </authorList>
    </citation>
    <scope>NUCLEOTIDE SEQUENCE [LARGE SCALE GENOMIC DNA]</scope>
    <source>
        <strain evidence="2">DSM 21154 / JCM 14090 / 6A8</strain>
    </source>
</reference>
<sequence length="185" mass="19145" precursor="true">MMNLKLLVIAGLLAIACMMIAPVMADETTPVSIQGNPASYVAISLNQTSLYLPLDPQASPASNTSLGITATVNTGYQITVADTTSGTYNTGHLVNATTSGTLSPVHAALTSPLQFTGNSNSTYGATGSSIQDLTASRTVYTGSANTNPVLLTNTITQPVAYTDLELPTGYNYWIQLTYTIAATGG</sequence>
<dbReference type="EMBL" id="CP000780">
    <property type="protein sequence ID" value="ABS55481.1"/>
    <property type="molecule type" value="Genomic_DNA"/>
</dbReference>
<gene>
    <name evidence="1" type="ordered locus">Mboo_0963</name>
</gene>
<dbReference type="PROSITE" id="PS51257">
    <property type="entry name" value="PROKAR_LIPOPROTEIN"/>
    <property type="match status" value="1"/>
</dbReference>
<name>A7I6X0_METB6</name>
<proteinExistence type="predicted"/>
<keyword evidence="2" id="KW-1185">Reference proteome</keyword>
<dbReference type="RefSeq" id="WP_012106506.1">
    <property type="nucleotide sequence ID" value="NC_009712.1"/>
</dbReference>
<protein>
    <submittedName>
        <fullName evidence="1">Uncharacterized protein</fullName>
    </submittedName>
</protein>
<accession>A7I6X0</accession>
<dbReference type="STRING" id="456442.Mboo_0963"/>
<evidence type="ECO:0000313" key="2">
    <source>
        <dbReference type="Proteomes" id="UP000002408"/>
    </source>
</evidence>
<organism evidence="1 2">
    <name type="scientific">Methanoregula boonei (strain DSM 21154 / JCM 14090 / 6A8)</name>
    <dbReference type="NCBI Taxonomy" id="456442"/>
    <lineage>
        <taxon>Archaea</taxon>
        <taxon>Methanobacteriati</taxon>
        <taxon>Methanobacteriota</taxon>
        <taxon>Stenosarchaea group</taxon>
        <taxon>Methanomicrobia</taxon>
        <taxon>Methanomicrobiales</taxon>
        <taxon>Methanoregulaceae</taxon>
        <taxon>Methanoregula</taxon>
    </lineage>
</organism>